<dbReference type="InterPro" id="IPR010998">
    <property type="entry name" value="Integrase_recombinase_N"/>
</dbReference>
<dbReference type="PROSITE" id="PS51900">
    <property type="entry name" value="CB"/>
    <property type="match status" value="1"/>
</dbReference>
<dbReference type="RefSeq" id="WP_249328570.1">
    <property type="nucleotide sequence ID" value="NZ_CP060635.1"/>
</dbReference>
<dbReference type="InterPro" id="IPR002104">
    <property type="entry name" value="Integrase_catalytic"/>
</dbReference>
<keyword evidence="2" id="KW-0233">DNA recombination</keyword>
<dbReference type="PROSITE" id="PS51898">
    <property type="entry name" value="TYR_RECOMBINASE"/>
    <property type="match status" value="1"/>
</dbReference>
<feature type="domain" description="Core-binding (CB)" evidence="5">
    <location>
        <begin position="112"/>
        <end position="194"/>
    </location>
</feature>
<dbReference type="Gene3D" id="1.10.150.130">
    <property type="match status" value="1"/>
</dbReference>
<evidence type="ECO:0000313" key="7">
    <source>
        <dbReference type="Proteomes" id="UP000515860"/>
    </source>
</evidence>
<dbReference type="KEGG" id="whj:H9Q79_14150"/>
<keyword evidence="7" id="KW-1185">Reference proteome</keyword>
<keyword evidence="1 3" id="KW-0238">DNA-binding</keyword>
<protein>
    <submittedName>
        <fullName evidence="6">Integrase</fullName>
    </submittedName>
</protein>
<gene>
    <name evidence="6" type="ORF">H9Q79_14150</name>
</gene>
<dbReference type="EMBL" id="CP060635">
    <property type="protein sequence ID" value="QNM08019.1"/>
    <property type="molecule type" value="Genomic_DNA"/>
</dbReference>
<reference evidence="6 7" key="1">
    <citation type="submission" date="2020-08" db="EMBL/GenBank/DDBJ databases">
        <authorList>
            <person name="Liu C."/>
            <person name="Sun Q."/>
        </authorList>
    </citation>
    <scope>NUCLEOTIDE SEQUENCE [LARGE SCALE GENOMIC DNA]</scope>
    <source>
        <strain evidence="6 7">NSJ-29</strain>
    </source>
</reference>
<dbReference type="AlphaFoldDB" id="A0A7G9GB37"/>
<sequence>MPKRKKYPKLPNGYGSIRYLGKGRRNPYAVHPPTTEFTLDGQPMVPKALCYVDDWIKGFTVLTAYKAGTYTPGMEKTLEIGADSRSDLASVAQRILADYNLVKGVKTQEKSKTFKEVYEEFYHWKFETDQSREYAKSTLDSTKTAFKNSASLHDKTFADLRHQDLQDVVDNCPLKHASKELIVSLFHQMYGYAEIYELCEKDYSAHVKINTEDDDEHGVPFTDDELNILWAHKDNDIVAFILIMCYSGFRIQAYKTIEVNLKENYFKGGVKTRSSKDRIVPIHSAIRPFVYKRLKKYGCLLGRVATLREDMYISLEAIGIPKHTPHDCRHTFSRLCEKFKVEDNDRKRMLGHSFGSDITNRIYGHRTLEDLRVEIEKIKICD</sequence>
<accession>A0A7G9GB37</accession>
<organism evidence="6 7">
    <name type="scientific">Wansuia hejianensis</name>
    <dbReference type="NCBI Taxonomy" id="2763667"/>
    <lineage>
        <taxon>Bacteria</taxon>
        <taxon>Bacillati</taxon>
        <taxon>Bacillota</taxon>
        <taxon>Clostridia</taxon>
        <taxon>Lachnospirales</taxon>
        <taxon>Lachnospiraceae</taxon>
        <taxon>Wansuia</taxon>
    </lineage>
</organism>
<feature type="domain" description="Tyr recombinase" evidence="4">
    <location>
        <begin position="216"/>
        <end position="376"/>
    </location>
</feature>
<dbReference type="InterPro" id="IPR044068">
    <property type="entry name" value="CB"/>
</dbReference>
<evidence type="ECO:0000256" key="1">
    <source>
        <dbReference type="ARBA" id="ARBA00023125"/>
    </source>
</evidence>
<evidence type="ECO:0000259" key="4">
    <source>
        <dbReference type="PROSITE" id="PS51898"/>
    </source>
</evidence>
<dbReference type="Proteomes" id="UP000515860">
    <property type="component" value="Chromosome"/>
</dbReference>
<evidence type="ECO:0000313" key="6">
    <source>
        <dbReference type="EMBL" id="QNM08019.1"/>
    </source>
</evidence>
<dbReference type="InterPro" id="IPR013762">
    <property type="entry name" value="Integrase-like_cat_sf"/>
</dbReference>
<evidence type="ECO:0000259" key="5">
    <source>
        <dbReference type="PROSITE" id="PS51900"/>
    </source>
</evidence>
<dbReference type="SUPFAM" id="SSF56349">
    <property type="entry name" value="DNA breaking-rejoining enzymes"/>
    <property type="match status" value="1"/>
</dbReference>
<evidence type="ECO:0000256" key="2">
    <source>
        <dbReference type="ARBA" id="ARBA00023172"/>
    </source>
</evidence>
<evidence type="ECO:0000256" key="3">
    <source>
        <dbReference type="PROSITE-ProRule" id="PRU01248"/>
    </source>
</evidence>
<dbReference type="Gene3D" id="1.10.443.10">
    <property type="entry name" value="Intergrase catalytic core"/>
    <property type="match status" value="1"/>
</dbReference>
<dbReference type="GO" id="GO:0015074">
    <property type="term" value="P:DNA integration"/>
    <property type="evidence" value="ECO:0007669"/>
    <property type="project" value="InterPro"/>
</dbReference>
<dbReference type="GO" id="GO:0003677">
    <property type="term" value="F:DNA binding"/>
    <property type="evidence" value="ECO:0007669"/>
    <property type="project" value="UniProtKB-UniRule"/>
</dbReference>
<dbReference type="GO" id="GO:0006310">
    <property type="term" value="P:DNA recombination"/>
    <property type="evidence" value="ECO:0007669"/>
    <property type="project" value="UniProtKB-KW"/>
</dbReference>
<name>A0A7G9GB37_9FIRM</name>
<dbReference type="InterPro" id="IPR011010">
    <property type="entry name" value="DNA_brk_join_enz"/>
</dbReference>
<proteinExistence type="predicted"/>